<evidence type="ECO:0000313" key="2">
    <source>
        <dbReference type="Proteomes" id="UP000799440"/>
    </source>
</evidence>
<dbReference type="Proteomes" id="UP000799440">
    <property type="component" value="Unassembled WGS sequence"/>
</dbReference>
<dbReference type="OrthoDB" id="1872379at2759"/>
<dbReference type="PANTHER" id="PTHR46014">
    <property type="entry name" value="TETRATRICOPEPTIDE REPEAT PROTEIN 1"/>
    <property type="match status" value="1"/>
</dbReference>
<evidence type="ECO:0000313" key="1">
    <source>
        <dbReference type="EMBL" id="KAF2745425.1"/>
    </source>
</evidence>
<proteinExistence type="predicted"/>
<sequence length="244" mass="27105">MSSSTAPTGFSSYEQPIFPPEEESSLLSQSHAEKASANSTFTTGSYTSALQLYEKALSLCPTYLEYDIAVLHSNISACHLKLSEWKAAVDSATKALDALDRVDPPAPTVVQDITPETKVRIAALQRTGHTLHDVYKLRTKTLLRRAKARRELKTWASLQSAYEDYQALSRPPHQLGSLDARAVREALRELPVHLEEAKNAEMKEMMGKLKNLGNGILKPFGLSTDNFQFVKDEKTGAYSMNMTR</sequence>
<organism evidence="1 2">
    <name type="scientific">Sporormia fimetaria CBS 119925</name>
    <dbReference type="NCBI Taxonomy" id="1340428"/>
    <lineage>
        <taxon>Eukaryota</taxon>
        <taxon>Fungi</taxon>
        <taxon>Dikarya</taxon>
        <taxon>Ascomycota</taxon>
        <taxon>Pezizomycotina</taxon>
        <taxon>Dothideomycetes</taxon>
        <taxon>Pleosporomycetidae</taxon>
        <taxon>Pleosporales</taxon>
        <taxon>Sporormiaceae</taxon>
        <taxon>Sporormia</taxon>
    </lineage>
</organism>
<gene>
    <name evidence="1" type="ORF">M011DRAFT_520355</name>
</gene>
<dbReference type="Gene3D" id="1.25.40.10">
    <property type="entry name" value="Tetratricopeptide repeat domain"/>
    <property type="match status" value="1"/>
</dbReference>
<accession>A0A6A6V4K1</accession>
<dbReference type="InterPro" id="IPR052769">
    <property type="entry name" value="TPR_domain_protein"/>
</dbReference>
<dbReference type="AlphaFoldDB" id="A0A6A6V4K1"/>
<protein>
    <submittedName>
        <fullName evidence="1">Tetratricopeptide repeat protein-like protein 1</fullName>
    </submittedName>
</protein>
<dbReference type="SUPFAM" id="SSF48452">
    <property type="entry name" value="TPR-like"/>
    <property type="match status" value="1"/>
</dbReference>
<dbReference type="EMBL" id="MU006582">
    <property type="protein sequence ID" value="KAF2745425.1"/>
    <property type="molecule type" value="Genomic_DNA"/>
</dbReference>
<name>A0A6A6V4K1_9PLEO</name>
<dbReference type="InterPro" id="IPR011990">
    <property type="entry name" value="TPR-like_helical_dom_sf"/>
</dbReference>
<reference evidence="1" key="1">
    <citation type="journal article" date="2020" name="Stud. Mycol.">
        <title>101 Dothideomycetes genomes: a test case for predicting lifestyles and emergence of pathogens.</title>
        <authorList>
            <person name="Haridas S."/>
            <person name="Albert R."/>
            <person name="Binder M."/>
            <person name="Bloem J."/>
            <person name="Labutti K."/>
            <person name="Salamov A."/>
            <person name="Andreopoulos B."/>
            <person name="Baker S."/>
            <person name="Barry K."/>
            <person name="Bills G."/>
            <person name="Bluhm B."/>
            <person name="Cannon C."/>
            <person name="Castanera R."/>
            <person name="Culley D."/>
            <person name="Daum C."/>
            <person name="Ezra D."/>
            <person name="Gonzalez J."/>
            <person name="Henrissat B."/>
            <person name="Kuo A."/>
            <person name="Liang C."/>
            <person name="Lipzen A."/>
            <person name="Lutzoni F."/>
            <person name="Magnuson J."/>
            <person name="Mondo S."/>
            <person name="Nolan M."/>
            <person name="Ohm R."/>
            <person name="Pangilinan J."/>
            <person name="Park H.-J."/>
            <person name="Ramirez L."/>
            <person name="Alfaro M."/>
            <person name="Sun H."/>
            <person name="Tritt A."/>
            <person name="Yoshinaga Y."/>
            <person name="Zwiers L.-H."/>
            <person name="Turgeon B."/>
            <person name="Goodwin S."/>
            <person name="Spatafora J."/>
            <person name="Crous P."/>
            <person name="Grigoriev I."/>
        </authorList>
    </citation>
    <scope>NUCLEOTIDE SEQUENCE</scope>
    <source>
        <strain evidence="1">CBS 119925</strain>
    </source>
</reference>
<dbReference type="PANTHER" id="PTHR46014:SF1">
    <property type="entry name" value="TETRATRICOPEPTIDE REPEAT PROTEIN 1"/>
    <property type="match status" value="1"/>
</dbReference>
<keyword evidence="2" id="KW-1185">Reference proteome</keyword>